<protein>
    <submittedName>
        <fullName evidence="1">Uncharacterized protein</fullName>
    </submittedName>
</protein>
<organism evidence="1 2">
    <name type="scientific">Rhizophagus irregularis</name>
    <dbReference type="NCBI Taxonomy" id="588596"/>
    <lineage>
        <taxon>Eukaryota</taxon>
        <taxon>Fungi</taxon>
        <taxon>Fungi incertae sedis</taxon>
        <taxon>Mucoromycota</taxon>
        <taxon>Glomeromycotina</taxon>
        <taxon>Glomeromycetes</taxon>
        <taxon>Glomerales</taxon>
        <taxon>Glomeraceae</taxon>
        <taxon>Rhizophagus</taxon>
    </lineage>
</organism>
<sequence>MPIMLIPFNNNEDQCYFCENIYSETLFKQKYCDFAYIVTNHQQFDFSNKDYSIEKNCRLFRELVYKQNVREEFRLYSNCYSISFEFIESTLVKNHHVPVLHLPWWDAYNGCMI</sequence>
<reference evidence="1 2" key="1">
    <citation type="submission" date="2017-10" db="EMBL/GenBank/DDBJ databases">
        <title>Extensive intraspecific genome diversity in a model arbuscular mycorrhizal fungus.</title>
        <authorList>
            <person name="Chen E.C.H."/>
            <person name="Morin E."/>
            <person name="Baudet D."/>
            <person name="Noel J."/>
            <person name="Ndikumana S."/>
            <person name="Charron P."/>
            <person name="St-Onge C."/>
            <person name="Giorgi J."/>
            <person name="Grigoriev I.V."/>
            <person name="Roux C."/>
            <person name="Martin F.M."/>
            <person name="Corradi N."/>
        </authorList>
    </citation>
    <scope>NUCLEOTIDE SEQUENCE [LARGE SCALE GENOMIC DNA]</scope>
    <source>
        <strain evidence="1 2">A1</strain>
    </source>
</reference>
<dbReference type="VEuPathDB" id="FungiDB:RhiirA1_461513"/>
<dbReference type="EMBL" id="LLXH01000574">
    <property type="protein sequence ID" value="PKC65088.1"/>
    <property type="molecule type" value="Genomic_DNA"/>
</dbReference>
<name>A0A2N0RP55_9GLOM</name>
<dbReference type="VEuPathDB" id="FungiDB:RhiirFUN_016603"/>
<dbReference type="Proteomes" id="UP000232688">
    <property type="component" value="Unassembled WGS sequence"/>
</dbReference>
<accession>A0A2N0RP55</accession>
<proteinExistence type="predicted"/>
<comment type="caution">
    <text evidence="1">The sequence shown here is derived from an EMBL/GenBank/DDBJ whole genome shotgun (WGS) entry which is preliminary data.</text>
</comment>
<dbReference type="AlphaFoldDB" id="A0A2N0RP55"/>
<evidence type="ECO:0000313" key="1">
    <source>
        <dbReference type="EMBL" id="PKC65088.1"/>
    </source>
</evidence>
<gene>
    <name evidence="1" type="ORF">RhiirA1_461513</name>
</gene>
<evidence type="ECO:0000313" key="2">
    <source>
        <dbReference type="Proteomes" id="UP000232688"/>
    </source>
</evidence>
<reference evidence="1 2" key="2">
    <citation type="submission" date="2017-10" db="EMBL/GenBank/DDBJ databases">
        <title>Genome analyses suggest a sexual origin of heterokaryosis in a supposedly ancient asexual fungus.</title>
        <authorList>
            <person name="Corradi N."/>
            <person name="Sedzielewska K."/>
            <person name="Noel J."/>
            <person name="Charron P."/>
            <person name="Farinelli L."/>
            <person name="Marton T."/>
            <person name="Kruger M."/>
            <person name="Pelin A."/>
            <person name="Brachmann A."/>
            <person name="Corradi N."/>
        </authorList>
    </citation>
    <scope>NUCLEOTIDE SEQUENCE [LARGE SCALE GENOMIC DNA]</scope>
    <source>
        <strain evidence="1 2">A1</strain>
    </source>
</reference>